<proteinExistence type="inferred from homology"/>
<dbReference type="PANTHER" id="PTHR43022">
    <property type="entry name" value="PROTEIN SMF"/>
    <property type="match status" value="1"/>
</dbReference>
<evidence type="ECO:0000256" key="1">
    <source>
        <dbReference type="ARBA" id="ARBA00006525"/>
    </source>
</evidence>
<protein>
    <recommendedName>
        <fullName evidence="2">Smf/DprA SLOG domain-containing protein</fullName>
    </recommendedName>
</protein>
<evidence type="ECO:0000259" key="2">
    <source>
        <dbReference type="Pfam" id="PF02481"/>
    </source>
</evidence>
<comment type="caution">
    <text evidence="3">The sequence shown here is derived from an EMBL/GenBank/DDBJ whole genome shotgun (WGS) entry which is preliminary data.</text>
</comment>
<sequence>MLLRDFLLRLHLCKGIGIVGKSRVYEWLKQIQWRDDQIPTPSYLAAIANLHGQHTVTFKKSYEQLMQDDQVVAKLVDNEKWICIIDPEYPLQLRESYAPPLVLFYRGRLQLLNQWLLGVVGARDCTTYSVEILKYLIPGRVSNTMTIVSGLAKGVDTLAHQCAIANNGSTIGVIGTGLDICYPYSNQQLQGTISKDHLLISEYPNHTKGYRSHFPERNRIIAGLVQSVLVTEAKQHSGSLITANLALQNNRNVLAVPGAITSPLSVGTNELITAGAKPVLSDLDILEEYIHIGI</sequence>
<evidence type="ECO:0000313" key="3">
    <source>
        <dbReference type="EMBL" id="OFA10085.1"/>
    </source>
</evidence>
<dbReference type="Pfam" id="PF02481">
    <property type="entry name" value="DNA_processg_A"/>
    <property type="match status" value="1"/>
</dbReference>
<reference evidence="3 4" key="1">
    <citation type="submission" date="2016-09" db="EMBL/GenBank/DDBJ databases">
        <title>Genome Sequence of Lactobacillus sunkii Strain CG01.</title>
        <authorList>
            <person name="Poehlein A."/>
            <person name="Gabris C."/>
            <person name="Bengelsdorf F.R."/>
            <person name="Duerre P."/>
            <person name="Daniel R."/>
        </authorList>
    </citation>
    <scope>NUCLEOTIDE SEQUENCE [LARGE SCALE GENOMIC DNA]</scope>
    <source>
        <strain evidence="3 4">CG_D</strain>
    </source>
</reference>
<dbReference type="Gene3D" id="3.40.50.450">
    <property type="match status" value="1"/>
</dbReference>
<dbReference type="InterPro" id="IPR003488">
    <property type="entry name" value="DprA"/>
</dbReference>
<comment type="similarity">
    <text evidence="1">Belongs to the DprA/Smf family.</text>
</comment>
<feature type="domain" description="Smf/DprA SLOG" evidence="2">
    <location>
        <begin position="81"/>
        <end position="289"/>
    </location>
</feature>
<evidence type="ECO:0000313" key="4">
    <source>
        <dbReference type="Proteomes" id="UP000177010"/>
    </source>
</evidence>
<dbReference type="PANTHER" id="PTHR43022:SF1">
    <property type="entry name" value="PROTEIN SMF"/>
    <property type="match status" value="1"/>
</dbReference>
<name>A0A1E7XAD3_9LACO</name>
<dbReference type="EMBL" id="MIQE01000021">
    <property type="protein sequence ID" value="OFA10085.1"/>
    <property type="molecule type" value="Genomic_DNA"/>
</dbReference>
<dbReference type="SUPFAM" id="SSF102405">
    <property type="entry name" value="MCP/YpsA-like"/>
    <property type="match status" value="1"/>
</dbReference>
<organism evidence="3 4">
    <name type="scientific">Lentilactobacillus sunkii</name>
    <dbReference type="NCBI Taxonomy" id="481719"/>
    <lineage>
        <taxon>Bacteria</taxon>
        <taxon>Bacillati</taxon>
        <taxon>Bacillota</taxon>
        <taxon>Bacilli</taxon>
        <taxon>Lactobacillales</taxon>
        <taxon>Lactobacillaceae</taxon>
        <taxon>Lentilactobacillus</taxon>
    </lineage>
</organism>
<dbReference type="InterPro" id="IPR057666">
    <property type="entry name" value="DrpA_SLOG"/>
</dbReference>
<dbReference type="STRING" id="481719.LASUN_20240"/>
<dbReference type="RefSeq" id="WP_070368325.1">
    <property type="nucleotide sequence ID" value="NZ_JAZHVW010000003.1"/>
</dbReference>
<dbReference type="Proteomes" id="UP000177010">
    <property type="component" value="Unassembled WGS sequence"/>
</dbReference>
<dbReference type="NCBIfam" id="TIGR00732">
    <property type="entry name" value="dprA"/>
    <property type="match status" value="1"/>
</dbReference>
<dbReference type="AlphaFoldDB" id="A0A1E7XAD3"/>
<accession>A0A1E7XAD3</accession>
<dbReference type="GO" id="GO:0009294">
    <property type="term" value="P:DNA-mediated transformation"/>
    <property type="evidence" value="ECO:0007669"/>
    <property type="project" value="InterPro"/>
</dbReference>
<gene>
    <name evidence="3" type="ORF">LASUN_20240</name>
</gene>